<feature type="compositionally biased region" description="Low complexity" evidence="1">
    <location>
        <begin position="14"/>
        <end position="23"/>
    </location>
</feature>
<sequence length="208" mass="21991">MSSPDHLDDYSPSATTALFPRPLPLLRGPLPAAPADDPSSGPFVLAFRDLGSWSAALASSKSKIVEQCEEGARIGCAVAASRSCAPPWWAPLAGRKADPKQREECEAREMKSCLVAAKEKCAGFAAGKCAEPFMGARVAVADERAASERAVVGRLISRACLAGKSESFDLGWFGELGLDDLVKCGRVGVRYVKASELVARKTDFSGDD</sequence>
<proteinExistence type="predicted"/>
<protein>
    <submittedName>
        <fullName evidence="2">Uncharacterized protein</fullName>
    </submittedName>
</protein>
<evidence type="ECO:0000313" key="3">
    <source>
        <dbReference type="Proteomes" id="UP001634007"/>
    </source>
</evidence>
<evidence type="ECO:0000256" key="1">
    <source>
        <dbReference type="SAM" id="MobiDB-lite"/>
    </source>
</evidence>
<dbReference type="EMBL" id="JBJKBG010000011">
    <property type="protein sequence ID" value="KAL3717417.1"/>
    <property type="molecule type" value="Genomic_DNA"/>
</dbReference>
<reference evidence="2 3" key="1">
    <citation type="submission" date="2024-11" db="EMBL/GenBank/DDBJ databases">
        <title>Chromosome-level genome assembly of Eucalyptus globulus Labill. provides insights into its genome evolution.</title>
        <authorList>
            <person name="Li X."/>
        </authorList>
    </citation>
    <scope>NUCLEOTIDE SEQUENCE [LARGE SCALE GENOMIC DNA]</scope>
    <source>
        <strain evidence="2">CL2024</strain>
        <tissue evidence="2">Fresh tender leaves</tissue>
    </source>
</reference>
<gene>
    <name evidence="2" type="ORF">ACJRO7_008925</name>
</gene>
<feature type="region of interest" description="Disordered" evidence="1">
    <location>
        <begin position="1"/>
        <end position="23"/>
    </location>
</feature>
<evidence type="ECO:0000313" key="2">
    <source>
        <dbReference type="EMBL" id="KAL3717417.1"/>
    </source>
</evidence>
<organism evidence="2 3">
    <name type="scientific">Eucalyptus globulus</name>
    <name type="common">Tasmanian blue gum</name>
    <dbReference type="NCBI Taxonomy" id="34317"/>
    <lineage>
        <taxon>Eukaryota</taxon>
        <taxon>Viridiplantae</taxon>
        <taxon>Streptophyta</taxon>
        <taxon>Embryophyta</taxon>
        <taxon>Tracheophyta</taxon>
        <taxon>Spermatophyta</taxon>
        <taxon>Magnoliopsida</taxon>
        <taxon>eudicotyledons</taxon>
        <taxon>Gunneridae</taxon>
        <taxon>Pentapetalae</taxon>
        <taxon>rosids</taxon>
        <taxon>malvids</taxon>
        <taxon>Myrtales</taxon>
        <taxon>Myrtaceae</taxon>
        <taxon>Myrtoideae</taxon>
        <taxon>Eucalypteae</taxon>
        <taxon>Eucalyptus</taxon>
    </lineage>
</organism>
<dbReference type="PANTHER" id="PTHR36773:SF1">
    <property type="entry name" value="EXPRESSED PROTEIN"/>
    <property type="match status" value="1"/>
</dbReference>
<dbReference type="AlphaFoldDB" id="A0ABD3ISV8"/>
<name>A0ABD3ISV8_EUCGL</name>
<accession>A0ABD3ISV8</accession>
<keyword evidence="3" id="KW-1185">Reference proteome</keyword>
<comment type="caution">
    <text evidence="2">The sequence shown here is derived from an EMBL/GenBank/DDBJ whole genome shotgun (WGS) entry which is preliminary data.</text>
</comment>
<dbReference type="PANTHER" id="PTHR36773">
    <property type="entry name" value="EXPRESSED PROTEIN"/>
    <property type="match status" value="1"/>
</dbReference>
<dbReference type="Proteomes" id="UP001634007">
    <property type="component" value="Unassembled WGS sequence"/>
</dbReference>